<proteinExistence type="predicted"/>
<dbReference type="Proteomes" id="UP001589834">
    <property type="component" value="Unassembled WGS sequence"/>
</dbReference>
<accession>A0ABV6PUK1</accession>
<dbReference type="RefSeq" id="WP_377483752.1">
    <property type="nucleotide sequence ID" value="NZ_JBHLTN010000028.1"/>
</dbReference>
<dbReference type="PANTHER" id="PTHR35369">
    <property type="entry name" value="BLR3025 PROTEIN-RELATED"/>
    <property type="match status" value="1"/>
</dbReference>
<dbReference type="InterPro" id="IPR050356">
    <property type="entry name" value="SulA_CellDiv_inhibitor"/>
</dbReference>
<reference evidence="2 3" key="1">
    <citation type="submission" date="2024-09" db="EMBL/GenBank/DDBJ databases">
        <authorList>
            <person name="Sun Q."/>
            <person name="Mori K."/>
        </authorList>
    </citation>
    <scope>NUCLEOTIDE SEQUENCE [LARGE SCALE GENOMIC DNA]</scope>
    <source>
        <strain evidence="2 3">NCAIM B.02336</strain>
    </source>
</reference>
<keyword evidence="1" id="KW-0227">DNA damage</keyword>
<comment type="caution">
    <text evidence="2">The sequence shown here is derived from an EMBL/GenBank/DDBJ whole genome shotgun (WGS) entry which is preliminary data.</text>
</comment>
<dbReference type="SUPFAM" id="SSF56672">
    <property type="entry name" value="DNA/RNA polymerases"/>
    <property type="match status" value="1"/>
</dbReference>
<dbReference type="InterPro" id="IPR043502">
    <property type="entry name" value="DNA/RNA_pol_sf"/>
</dbReference>
<gene>
    <name evidence="2" type="ORF">ACFFGG_13290</name>
</gene>
<organism evidence="2 3">
    <name type="scientific">Ottowia pentelensis</name>
    <dbReference type="NCBI Taxonomy" id="511108"/>
    <lineage>
        <taxon>Bacteria</taxon>
        <taxon>Pseudomonadati</taxon>
        <taxon>Pseudomonadota</taxon>
        <taxon>Betaproteobacteria</taxon>
        <taxon>Burkholderiales</taxon>
        <taxon>Comamonadaceae</taxon>
        <taxon>Ottowia</taxon>
    </lineage>
</organism>
<sequence length="437" mass="47952">MQWIALSLPPTPNGTPPPSDALAGLATWALQFTPRVAIVDEAVLLEVEASLRLFGGRRALHDRIAAEVTGLGCTAIAWAPNSLAALACARGGIVNGLRLPLPDLLDALPFKVLSATTPCRLTLAQLGCHTLGDVRRLPRGGIGRRFGQTLLAGLDQAYGLRPEAHEWVQLPATFRARLELMSRVETAPALLFGARRLLMQLCGWLAARRAGITTFTLRWAHDAMRTRDAGEGGALRVRTAQPMRNIEHLCCLLAEHLARVVLQAPVGELEITADHVVPLHEPNASLLPDPRSDGESLTLALERVAARLGPDRVLRPVLVEDRRLEWAQRWQAAALPLPRARVAPPELAQPTFVLPTPLRLQVRNHRPLYRGPLALLTGPQRIEGGWWHCEGGTAAQHSQLVLRDYWVALSEHAGVLWVYQQRLAGDDIAWYLHGFFA</sequence>
<evidence type="ECO:0000313" key="2">
    <source>
        <dbReference type="EMBL" id="MFC0593525.1"/>
    </source>
</evidence>
<dbReference type="PANTHER" id="PTHR35369:SF2">
    <property type="entry name" value="BLR3025 PROTEIN"/>
    <property type="match status" value="1"/>
</dbReference>
<evidence type="ECO:0000313" key="3">
    <source>
        <dbReference type="Proteomes" id="UP001589834"/>
    </source>
</evidence>
<evidence type="ECO:0000256" key="1">
    <source>
        <dbReference type="ARBA" id="ARBA00022763"/>
    </source>
</evidence>
<dbReference type="EMBL" id="JBHLTN010000028">
    <property type="protein sequence ID" value="MFC0593525.1"/>
    <property type="molecule type" value="Genomic_DNA"/>
</dbReference>
<keyword evidence="3" id="KW-1185">Reference proteome</keyword>
<dbReference type="CDD" id="cd03468">
    <property type="entry name" value="PolY_like"/>
    <property type="match status" value="1"/>
</dbReference>
<name>A0ABV6PUK1_9BURK</name>
<protein>
    <submittedName>
        <fullName evidence="2">DNA polymerase Y family protein</fullName>
    </submittedName>
</protein>